<gene>
    <name evidence="3" type="ORF">H7F49_15155</name>
</gene>
<reference evidence="3 4" key="1">
    <citation type="submission" date="2020-08" db="EMBL/GenBank/DDBJ databases">
        <title>The genome sequence of Novosphingobium flavum 4Y4.</title>
        <authorList>
            <person name="Liu Y."/>
        </authorList>
    </citation>
    <scope>NUCLEOTIDE SEQUENCE [LARGE SCALE GENOMIC DNA]</scope>
    <source>
        <strain evidence="3 4">4Y4</strain>
    </source>
</reference>
<protein>
    <submittedName>
        <fullName evidence="3">Ubiquinol-cytochrome C chaperone family protein</fullName>
    </submittedName>
</protein>
<dbReference type="EMBL" id="JACLAU010000032">
    <property type="protein sequence ID" value="MBC2653034.1"/>
    <property type="molecule type" value="Genomic_DNA"/>
</dbReference>
<name>A0A7X1FA98_9SPHN</name>
<comment type="caution">
    <text evidence="3">The sequence shown here is derived from an EMBL/GenBank/DDBJ whole genome shotgun (WGS) entry which is preliminary data.</text>
</comment>
<dbReference type="Pfam" id="PF03981">
    <property type="entry name" value="Ubiq_cyt_C_chap"/>
    <property type="match status" value="1"/>
</dbReference>
<evidence type="ECO:0000256" key="1">
    <source>
        <dbReference type="ARBA" id="ARBA00006436"/>
    </source>
</evidence>
<dbReference type="Proteomes" id="UP000520156">
    <property type="component" value="Unassembled WGS sequence"/>
</dbReference>
<evidence type="ECO:0000259" key="2">
    <source>
        <dbReference type="Pfam" id="PF03981"/>
    </source>
</evidence>
<proteinExistence type="inferred from homology"/>
<sequence length="178" mass="19185">MAFLSHLFKRRTDDRTPFRPLWHRTVELARDPRWFAGPDRDGGGIADTVAGRFDAITLVLCAVLLRMEREPALVTPSVRVTELFVDDMDGQLRESGVGDLVVGKHIGRLMSVLGGRLGALREALADAESDALEQAIARNVTLGEAGDPGRVAAMLRGFVATLDATGADDLLAARIALP</sequence>
<organism evidence="3 4">
    <name type="scientific">Novosphingobium aerophilum</name>
    <dbReference type="NCBI Taxonomy" id="2839843"/>
    <lineage>
        <taxon>Bacteria</taxon>
        <taxon>Pseudomonadati</taxon>
        <taxon>Pseudomonadota</taxon>
        <taxon>Alphaproteobacteria</taxon>
        <taxon>Sphingomonadales</taxon>
        <taxon>Sphingomonadaceae</taxon>
        <taxon>Novosphingobium</taxon>
    </lineage>
</organism>
<comment type="similarity">
    <text evidence="1">Belongs to the UPF0174 family.</text>
</comment>
<evidence type="ECO:0000313" key="3">
    <source>
        <dbReference type="EMBL" id="MBC2653034.1"/>
    </source>
</evidence>
<keyword evidence="4" id="KW-1185">Reference proteome</keyword>
<evidence type="ECO:0000313" key="4">
    <source>
        <dbReference type="Proteomes" id="UP000520156"/>
    </source>
</evidence>
<dbReference type="RefSeq" id="WP_185684418.1">
    <property type="nucleotide sequence ID" value="NZ_JACLAU010000032.1"/>
</dbReference>
<accession>A0A7X1FA98</accession>
<feature type="domain" description="Ubiquinol-cytochrome c chaperone" evidence="2">
    <location>
        <begin position="44"/>
        <end position="175"/>
    </location>
</feature>
<dbReference type="InterPro" id="IPR021150">
    <property type="entry name" value="Ubiq_cyt_c_chap"/>
</dbReference>
<dbReference type="AlphaFoldDB" id="A0A7X1FA98"/>